<protein>
    <submittedName>
        <fullName evidence="1">Uncharacterized protein</fullName>
    </submittedName>
</protein>
<gene>
    <name evidence="1" type="ORF">BSOLF_0335</name>
</gene>
<comment type="caution">
    <text evidence="1">The sequence shown here is derived from an EMBL/GenBank/DDBJ whole genome shotgun (WGS) entry which is preliminary data.</text>
</comment>
<name>A0A2R6Y134_9BACL</name>
<dbReference type="AlphaFoldDB" id="A0A2R6Y134"/>
<proteinExistence type="predicted"/>
<evidence type="ECO:0000313" key="1">
    <source>
        <dbReference type="EMBL" id="PTQ56345.1"/>
    </source>
</evidence>
<dbReference type="Proteomes" id="UP000244338">
    <property type="component" value="Unassembled WGS sequence"/>
</dbReference>
<organism evidence="1 2">
    <name type="scientific">Candidatus Carbonibacillus altaicus</name>
    <dbReference type="NCBI Taxonomy" id="2163959"/>
    <lineage>
        <taxon>Bacteria</taxon>
        <taxon>Bacillati</taxon>
        <taxon>Bacillota</taxon>
        <taxon>Bacilli</taxon>
        <taxon>Bacillales</taxon>
        <taxon>Candidatus Carbonibacillus</taxon>
    </lineage>
</organism>
<accession>A0A2R6Y134</accession>
<evidence type="ECO:0000313" key="2">
    <source>
        <dbReference type="Proteomes" id="UP000244338"/>
    </source>
</evidence>
<reference evidence="2" key="1">
    <citation type="journal article" date="2018" name="Sci. Rep.">
        <title>Lignite coal burning seam in the remote Altai Mountains harbors a hydrogen-driven thermophilic microbial community.</title>
        <authorList>
            <person name="Kadnikov V.V."/>
            <person name="Mardanov A.V."/>
            <person name="Ivasenko D.A."/>
            <person name="Antsiferov D.V."/>
            <person name="Beletsky A.V."/>
            <person name="Karnachuk O.V."/>
            <person name="Ravin N.V."/>
        </authorList>
    </citation>
    <scope>NUCLEOTIDE SEQUENCE [LARGE SCALE GENOMIC DNA]</scope>
</reference>
<sequence>MIWGTFLFVILLAQITAYRLIQKRKEAEDLLKKLRAKRPKKRFQRANLLP</sequence>
<dbReference type="EMBL" id="PEBX01000032">
    <property type="protein sequence ID" value="PTQ56345.1"/>
    <property type="molecule type" value="Genomic_DNA"/>
</dbReference>